<evidence type="ECO:0000256" key="4">
    <source>
        <dbReference type="ARBA" id="ARBA00012944"/>
    </source>
</evidence>
<keyword evidence="13" id="KW-0520">NAD</keyword>
<keyword evidence="11" id="KW-0249">Electron transport</keyword>
<keyword evidence="7" id="KW-0679">Respiratory chain</keyword>
<evidence type="ECO:0000256" key="1">
    <source>
        <dbReference type="ARBA" id="ARBA00003257"/>
    </source>
</evidence>
<dbReference type="EMBL" id="ON184000">
    <property type="protein sequence ID" value="WIM51549.1"/>
    <property type="molecule type" value="Genomic_DNA"/>
</dbReference>
<evidence type="ECO:0000256" key="14">
    <source>
        <dbReference type="ARBA" id="ARBA00023075"/>
    </source>
</evidence>
<evidence type="ECO:0000256" key="16">
    <source>
        <dbReference type="ARBA" id="ARBA00023136"/>
    </source>
</evidence>
<keyword evidence="15 21" id="KW-0496">Mitochondrion</keyword>
<dbReference type="GO" id="GO:0008137">
    <property type="term" value="F:NADH dehydrogenase (ubiquinone) activity"/>
    <property type="evidence" value="ECO:0007669"/>
    <property type="project" value="UniProtKB-EC"/>
</dbReference>
<comment type="function">
    <text evidence="1">Core subunit of the mitochondrial membrane respiratory chain NADH dehydrogenase (Complex I) that is believed to belong to the minimal assembly required for catalysis. Complex I functions in the transfer of electrons from NADH to the respiratory chain. The immediate electron acceptor for the enzyme is believed to be ubiquinone.</text>
</comment>
<dbReference type="GO" id="GO:0005743">
    <property type="term" value="C:mitochondrial inner membrane"/>
    <property type="evidence" value="ECO:0007669"/>
    <property type="project" value="UniProtKB-SubCell"/>
</dbReference>
<comment type="catalytic activity">
    <reaction evidence="18">
        <text>a ubiquinone + NADH + 5 H(+)(in) = a ubiquinol + NAD(+) + 4 H(+)(out)</text>
        <dbReference type="Rhea" id="RHEA:29091"/>
        <dbReference type="Rhea" id="RHEA-COMP:9565"/>
        <dbReference type="Rhea" id="RHEA-COMP:9566"/>
        <dbReference type="ChEBI" id="CHEBI:15378"/>
        <dbReference type="ChEBI" id="CHEBI:16389"/>
        <dbReference type="ChEBI" id="CHEBI:17976"/>
        <dbReference type="ChEBI" id="CHEBI:57540"/>
        <dbReference type="ChEBI" id="CHEBI:57945"/>
        <dbReference type="EC" id="7.1.1.2"/>
    </reaction>
</comment>
<evidence type="ECO:0000256" key="7">
    <source>
        <dbReference type="ARBA" id="ARBA00022660"/>
    </source>
</evidence>
<evidence type="ECO:0000313" key="21">
    <source>
        <dbReference type="EMBL" id="WIM51549.1"/>
    </source>
</evidence>
<comment type="subcellular location">
    <subcellularLocation>
        <location evidence="2">Mitochondrion inner membrane</location>
        <topology evidence="2">Multi-pass membrane protein</topology>
    </subcellularLocation>
</comment>
<name>A0A9Y2DXP1_9NEOP</name>
<evidence type="ECO:0000256" key="15">
    <source>
        <dbReference type="ARBA" id="ARBA00023128"/>
    </source>
</evidence>
<feature type="transmembrane region" description="Helical" evidence="19">
    <location>
        <begin position="75"/>
        <end position="95"/>
    </location>
</feature>
<keyword evidence="16 19" id="KW-0472">Membrane</keyword>
<dbReference type="EC" id="7.1.1.2" evidence="4"/>
<keyword evidence="8 19" id="KW-0812">Transmembrane</keyword>
<dbReference type="AlphaFoldDB" id="A0A9Y2DXP1"/>
<evidence type="ECO:0000256" key="19">
    <source>
        <dbReference type="SAM" id="Phobius"/>
    </source>
</evidence>
<reference evidence="21" key="1">
    <citation type="submission" date="2022-04" db="EMBL/GenBank/DDBJ databases">
        <title>Mitochondrial genome fragmentation occured three times indenpendently in menoponidae chewing lice.</title>
        <authorList>
            <person name="Dong Y."/>
            <person name="Shao R."/>
        </authorList>
    </citation>
    <scope>NUCLEOTIDE SEQUENCE</scope>
</reference>
<evidence type="ECO:0000256" key="10">
    <source>
        <dbReference type="ARBA" id="ARBA00022967"/>
    </source>
</evidence>
<evidence type="ECO:0000256" key="11">
    <source>
        <dbReference type="ARBA" id="ARBA00022982"/>
    </source>
</evidence>
<evidence type="ECO:0000256" key="8">
    <source>
        <dbReference type="ARBA" id="ARBA00022692"/>
    </source>
</evidence>
<protein>
    <recommendedName>
        <fullName evidence="5">NADH-ubiquinone oxidoreductase chain 2</fullName>
        <ecNumber evidence="4">7.1.1.2</ecNumber>
    </recommendedName>
    <alternativeName>
        <fullName evidence="17">NADH dehydrogenase subunit 2</fullName>
    </alternativeName>
</protein>
<evidence type="ECO:0000256" key="3">
    <source>
        <dbReference type="ARBA" id="ARBA00007012"/>
    </source>
</evidence>
<dbReference type="PANTHER" id="PTHR46552">
    <property type="entry name" value="NADH-UBIQUINONE OXIDOREDUCTASE CHAIN 2"/>
    <property type="match status" value="1"/>
</dbReference>
<gene>
    <name evidence="21" type="primary">nad2</name>
</gene>
<evidence type="ECO:0000256" key="18">
    <source>
        <dbReference type="ARBA" id="ARBA00049551"/>
    </source>
</evidence>
<evidence type="ECO:0000259" key="20">
    <source>
        <dbReference type="Pfam" id="PF00361"/>
    </source>
</evidence>
<dbReference type="InterPro" id="IPR001750">
    <property type="entry name" value="ND/Mrp_TM"/>
</dbReference>
<comment type="similarity">
    <text evidence="3">Belongs to the complex I subunit 2 family.</text>
</comment>
<sequence>MIYTPLVISLGMVGSSSSLWTMWLGLEMYNFSLIPWLYKQSSKISKDKIFKYFIIQMVSSSLFLMGVLLEISSSLLVISMVMKLGGFPFHMWVVIMLENMSWKKLEILLTLSKMTGLLIMSMINPTLSSLSPYMLGVLTPLGGLKEMSVRKLFSLSSISHLSWMFMIICQSPSLTLIYFLSYWLVLSVGCKFMYMLNIHSLKDLMMPSSMKLSGTILMIVLMGFPPFFGFVPKFLTIKLMAESSYIILLLFMCVSSIFPMYMYIKLFLNLFTSVNHWNMSFTYMKESANFLMMFEFILILGLNFMVLYWI</sequence>
<feature type="transmembrane region" description="Helical" evidence="19">
    <location>
        <begin position="50"/>
        <end position="69"/>
    </location>
</feature>
<feature type="domain" description="NADH:quinone oxidoreductase/Mrp antiporter transmembrane" evidence="20">
    <location>
        <begin position="72"/>
        <end position="257"/>
    </location>
</feature>
<keyword evidence="10" id="KW-1278">Translocase</keyword>
<accession>A0A9Y2DXP1</accession>
<dbReference type="GO" id="GO:0006120">
    <property type="term" value="P:mitochondrial electron transport, NADH to ubiquinone"/>
    <property type="evidence" value="ECO:0007669"/>
    <property type="project" value="TreeGrafter"/>
</dbReference>
<dbReference type="InterPro" id="IPR050175">
    <property type="entry name" value="Complex_I_Subunit_2"/>
</dbReference>
<keyword evidence="9" id="KW-0999">Mitochondrion inner membrane</keyword>
<geneLocation type="mitochondrion" evidence="21"/>
<feature type="transmembrane region" description="Helical" evidence="19">
    <location>
        <begin position="216"/>
        <end position="235"/>
    </location>
</feature>
<keyword evidence="6" id="KW-0813">Transport</keyword>
<dbReference type="PANTHER" id="PTHR46552:SF1">
    <property type="entry name" value="NADH-UBIQUINONE OXIDOREDUCTASE CHAIN 2"/>
    <property type="match status" value="1"/>
</dbReference>
<evidence type="ECO:0000256" key="17">
    <source>
        <dbReference type="ARBA" id="ARBA00031028"/>
    </source>
</evidence>
<evidence type="ECO:0000256" key="5">
    <source>
        <dbReference type="ARBA" id="ARBA00021008"/>
    </source>
</evidence>
<dbReference type="Pfam" id="PF00361">
    <property type="entry name" value="Proton_antipo_M"/>
    <property type="match status" value="1"/>
</dbReference>
<feature type="transmembrane region" description="Helical" evidence="19">
    <location>
        <begin position="247"/>
        <end position="268"/>
    </location>
</feature>
<keyword evidence="14" id="KW-0830">Ubiquinone</keyword>
<evidence type="ECO:0000256" key="2">
    <source>
        <dbReference type="ARBA" id="ARBA00004448"/>
    </source>
</evidence>
<proteinExistence type="inferred from homology"/>
<feature type="transmembrane region" description="Helical" evidence="19">
    <location>
        <begin position="20"/>
        <end position="38"/>
    </location>
</feature>
<evidence type="ECO:0000256" key="9">
    <source>
        <dbReference type="ARBA" id="ARBA00022792"/>
    </source>
</evidence>
<organism evidence="21">
    <name type="scientific">Eomenopon denticulatum</name>
    <dbReference type="NCBI Taxonomy" id="2965267"/>
    <lineage>
        <taxon>Eukaryota</taxon>
        <taxon>Metazoa</taxon>
        <taxon>Ecdysozoa</taxon>
        <taxon>Arthropoda</taxon>
        <taxon>Hexapoda</taxon>
        <taxon>Insecta</taxon>
        <taxon>Pterygota</taxon>
        <taxon>Neoptera</taxon>
        <taxon>Paraneoptera</taxon>
        <taxon>Psocodea</taxon>
        <taxon>Troctomorpha</taxon>
        <taxon>Phthiraptera</taxon>
        <taxon>Amblycera</taxon>
        <taxon>Menoponidae</taxon>
        <taxon>Eomenopon</taxon>
    </lineage>
</organism>
<evidence type="ECO:0000256" key="12">
    <source>
        <dbReference type="ARBA" id="ARBA00022989"/>
    </source>
</evidence>
<feature type="transmembrane region" description="Helical" evidence="19">
    <location>
        <begin position="288"/>
        <end position="309"/>
    </location>
</feature>
<evidence type="ECO:0000256" key="6">
    <source>
        <dbReference type="ARBA" id="ARBA00022448"/>
    </source>
</evidence>
<evidence type="ECO:0000256" key="13">
    <source>
        <dbReference type="ARBA" id="ARBA00023027"/>
    </source>
</evidence>
<keyword evidence="12 19" id="KW-1133">Transmembrane helix</keyword>